<sequence length="251" mass="26945">MAKIEDKKAPVPKKSQFENNLQAEKREVFGRKVKKLRKNGIIPANVSGKHIKSFSVQVKADEFKKVFDLAGETGVVGLAVDGSVHPVLIHEIHKDPVYNLPLHVDFLEVNLSEKVTATVPVEIVGESPAVASEEGVLVQQMHEVEVEALPTDLPDSIQVDISGLAAVDDAIKVSDLKVDQSKVEIKEEDPERIVVSIAEPAKEEVVEVAPSAVEGEEGAPAEGVEGETPAEGVAGGEPKEEEEAKEKSSES</sequence>
<dbReference type="InterPro" id="IPR011035">
    <property type="entry name" value="Ribosomal_bL25/Gln-tRNA_synth"/>
</dbReference>
<evidence type="ECO:0000256" key="2">
    <source>
        <dbReference type="ARBA" id="ARBA00022884"/>
    </source>
</evidence>
<dbReference type="PANTHER" id="PTHR33284:SF1">
    <property type="entry name" value="RIBOSOMAL PROTEIN L25_GLN-TRNA SYNTHETASE, ANTI-CODON-BINDING DOMAIN-CONTAINING PROTEIN"/>
    <property type="match status" value="1"/>
</dbReference>
<reference evidence="9 10" key="1">
    <citation type="journal article" date="2016" name="Nat. Commun.">
        <title>Thousands of microbial genomes shed light on interconnected biogeochemical processes in an aquifer system.</title>
        <authorList>
            <person name="Anantharaman K."/>
            <person name="Brown C.T."/>
            <person name="Hug L.A."/>
            <person name="Sharon I."/>
            <person name="Castelle C.J."/>
            <person name="Probst A.J."/>
            <person name="Thomas B.C."/>
            <person name="Singh A."/>
            <person name="Wilkins M.J."/>
            <person name="Karaoz U."/>
            <person name="Brodie E.L."/>
            <person name="Williams K.H."/>
            <person name="Hubbard S.S."/>
            <person name="Banfield J.F."/>
        </authorList>
    </citation>
    <scope>NUCLEOTIDE SEQUENCE [LARGE SCALE GENOMIC DNA]</scope>
</reference>
<dbReference type="EMBL" id="MHBW01000031">
    <property type="protein sequence ID" value="OGY08098.1"/>
    <property type="molecule type" value="Genomic_DNA"/>
</dbReference>
<gene>
    <name evidence="5" type="primary">rplY</name>
    <name evidence="5" type="synonym">ctc</name>
    <name evidence="9" type="ORF">A2782_03735</name>
</gene>
<dbReference type="SUPFAM" id="SSF50715">
    <property type="entry name" value="Ribosomal protein L25-like"/>
    <property type="match status" value="1"/>
</dbReference>
<dbReference type="Gene3D" id="2.170.120.20">
    <property type="entry name" value="Ribosomal protein L25, beta domain"/>
    <property type="match status" value="1"/>
</dbReference>
<accession>A0A1G1UYA4</accession>
<dbReference type="InterPro" id="IPR020057">
    <property type="entry name" value="Ribosomal_bL25_b-dom"/>
</dbReference>
<comment type="function">
    <text evidence="5">This is one of the proteins that binds to the 5S RNA in the ribosome where it forms part of the central protuberance.</text>
</comment>
<proteinExistence type="inferred from homology"/>
<dbReference type="Pfam" id="PF01386">
    <property type="entry name" value="Ribosomal_L25p"/>
    <property type="match status" value="1"/>
</dbReference>
<keyword evidence="1 5" id="KW-0699">rRNA-binding</keyword>
<dbReference type="GO" id="GO:0003735">
    <property type="term" value="F:structural constituent of ribosome"/>
    <property type="evidence" value="ECO:0007669"/>
    <property type="project" value="InterPro"/>
</dbReference>
<dbReference type="GO" id="GO:0008097">
    <property type="term" value="F:5S rRNA binding"/>
    <property type="evidence" value="ECO:0007669"/>
    <property type="project" value="InterPro"/>
</dbReference>
<feature type="domain" description="Large ribosomal subunit protein bL25 L25" evidence="7">
    <location>
        <begin position="21"/>
        <end position="106"/>
    </location>
</feature>
<dbReference type="Gene3D" id="2.40.240.10">
    <property type="entry name" value="Ribosomal Protein L25, Chain P"/>
    <property type="match status" value="1"/>
</dbReference>
<dbReference type="AlphaFoldDB" id="A0A1G1UYA4"/>
<evidence type="ECO:0000256" key="4">
    <source>
        <dbReference type="ARBA" id="ARBA00023274"/>
    </source>
</evidence>
<evidence type="ECO:0000256" key="6">
    <source>
        <dbReference type="SAM" id="MobiDB-lite"/>
    </source>
</evidence>
<comment type="caution">
    <text evidence="9">The sequence shown here is derived from an EMBL/GenBank/DDBJ whole genome shotgun (WGS) entry which is preliminary data.</text>
</comment>
<dbReference type="GO" id="GO:0022625">
    <property type="term" value="C:cytosolic large ribosomal subunit"/>
    <property type="evidence" value="ECO:0007669"/>
    <property type="project" value="TreeGrafter"/>
</dbReference>
<dbReference type="HAMAP" id="MF_01334">
    <property type="entry name" value="Ribosomal_bL25_CTC"/>
    <property type="match status" value="1"/>
</dbReference>
<dbReference type="PANTHER" id="PTHR33284">
    <property type="entry name" value="RIBOSOMAL PROTEIN L25/GLN-TRNA SYNTHETASE, ANTI-CODON-BINDING DOMAIN-CONTAINING PROTEIN"/>
    <property type="match status" value="1"/>
</dbReference>
<dbReference type="NCBIfam" id="TIGR00731">
    <property type="entry name" value="bL25_bact_ctc"/>
    <property type="match status" value="1"/>
</dbReference>
<keyword evidence="4 5" id="KW-0687">Ribonucleoprotein</keyword>
<evidence type="ECO:0000259" key="7">
    <source>
        <dbReference type="Pfam" id="PF01386"/>
    </source>
</evidence>
<dbReference type="CDD" id="cd00495">
    <property type="entry name" value="Ribosomal_L25_TL5_CTC"/>
    <property type="match status" value="1"/>
</dbReference>
<dbReference type="Pfam" id="PF14693">
    <property type="entry name" value="Ribosomal_TL5_C"/>
    <property type="match status" value="1"/>
</dbReference>
<dbReference type="InterPro" id="IPR029751">
    <property type="entry name" value="Ribosomal_L25_dom"/>
</dbReference>
<evidence type="ECO:0000259" key="8">
    <source>
        <dbReference type="Pfam" id="PF14693"/>
    </source>
</evidence>
<evidence type="ECO:0000256" key="3">
    <source>
        <dbReference type="ARBA" id="ARBA00022980"/>
    </source>
</evidence>
<dbReference type="GO" id="GO:0006412">
    <property type="term" value="P:translation"/>
    <property type="evidence" value="ECO:0007669"/>
    <property type="project" value="UniProtKB-UniRule"/>
</dbReference>
<organism evidence="9 10">
    <name type="scientific">Candidatus Blackburnbacteria bacterium RIFCSPHIGHO2_01_FULL_43_15b</name>
    <dbReference type="NCBI Taxonomy" id="1797513"/>
    <lineage>
        <taxon>Bacteria</taxon>
        <taxon>Candidatus Blackburniibacteriota</taxon>
    </lineage>
</organism>
<feature type="region of interest" description="Disordered" evidence="6">
    <location>
        <begin position="204"/>
        <end position="251"/>
    </location>
</feature>
<dbReference type="Proteomes" id="UP000177967">
    <property type="component" value="Unassembled WGS sequence"/>
</dbReference>
<feature type="domain" description="Large ribosomal subunit protein bL25 beta" evidence="8">
    <location>
        <begin position="114"/>
        <end position="200"/>
    </location>
</feature>
<protein>
    <recommendedName>
        <fullName evidence="5">Large ribosomal subunit protein bL25</fullName>
    </recommendedName>
    <alternativeName>
        <fullName evidence="5">General stress protein CTC</fullName>
    </alternativeName>
</protein>
<dbReference type="InterPro" id="IPR037121">
    <property type="entry name" value="Ribosomal_bL25_C"/>
</dbReference>
<name>A0A1G1UYA4_9BACT</name>
<keyword evidence="2 5" id="KW-0694">RNA-binding</keyword>
<feature type="compositionally biased region" description="Basic and acidic residues" evidence="6">
    <location>
        <begin position="242"/>
        <end position="251"/>
    </location>
</feature>
<evidence type="ECO:0000313" key="9">
    <source>
        <dbReference type="EMBL" id="OGY08098.1"/>
    </source>
</evidence>
<dbReference type="InterPro" id="IPR020056">
    <property type="entry name" value="Rbsml_bL25/Gln-tRNA_synth_N"/>
</dbReference>
<dbReference type="InterPro" id="IPR020930">
    <property type="entry name" value="Ribosomal_uL5_bac-type"/>
</dbReference>
<evidence type="ECO:0000313" key="10">
    <source>
        <dbReference type="Proteomes" id="UP000177967"/>
    </source>
</evidence>
<dbReference type="InterPro" id="IPR001021">
    <property type="entry name" value="Ribosomal_bL25_long"/>
</dbReference>
<comment type="similarity">
    <text evidence="5">Belongs to the bacterial ribosomal protein bL25 family. CTC subfamily.</text>
</comment>
<comment type="subunit">
    <text evidence="5">Part of the 50S ribosomal subunit; part of the 5S rRNA/L5/L18/L25 subcomplex. Contacts the 5S rRNA. Binds to the 5S rRNA independently of L5 and L18.</text>
</comment>
<dbReference type="STRING" id="1797513.A2782_03735"/>
<evidence type="ECO:0000256" key="5">
    <source>
        <dbReference type="HAMAP-Rule" id="MF_01334"/>
    </source>
</evidence>
<feature type="compositionally biased region" description="Low complexity" evidence="6">
    <location>
        <begin position="220"/>
        <end position="232"/>
    </location>
</feature>
<keyword evidence="3 5" id="KW-0689">Ribosomal protein</keyword>
<evidence type="ECO:0000256" key="1">
    <source>
        <dbReference type="ARBA" id="ARBA00022730"/>
    </source>
</evidence>